<gene>
    <name evidence="2" type="ORF">I79_013812</name>
</gene>
<accession>G3HSH9</accession>
<reference evidence="3" key="1">
    <citation type="journal article" date="2011" name="Nat. Biotechnol.">
        <title>The genomic sequence of the Chinese hamster ovary (CHO)-K1 cell line.</title>
        <authorList>
            <person name="Xu X."/>
            <person name="Nagarajan H."/>
            <person name="Lewis N.E."/>
            <person name="Pan S."/>
            <person name="Cai Z."/>
            <person name="Liu X."/>
            <person name="Chen W."/>
            <person name="Xie M."/>
            <person name="Wang W."/>
            <person name="Hammond S."/>
            <person name="Andersen M.R."/>
            <person name="Neff N."/>
            <person name="Passarelli B."/>
            <person name="Koh W."/>
            <person name="Fan H.C."/>
            <person name="Wang J."/>
            <person name="Gui Y."/>
            <person name="Lee K.H."/>
            <person name="Betenbaugh M.J."/>
            <person name="Quake S.R."/>
            <person name="Famili I."/>
            <person name="Palsson B.O."/>
            <person name="Wang J."/>
        </authorList>
    </citation>
    <scope>NUCLEOTIDE SEQUENCE [LARGE SCALE GENOMIC DNA]</scope>
    <source>
        <strain evidence="3">CHO K1 cell line</strain>
    </source>
</reference>
<evidence type="ECO:0000256" key="1">
    <source>
        <dbReference type="SAM" id="Phobius"/>
    </source>
</evidence>
<feature type="transmembrane region" description="Helical" evidence="1">
    <location>
        <begin position="35"/>
        <end position="54"/>
    </location>
</feature>
<keyword evidence="1" id="KW-0812">Transmembrane</keyword>
<name>G3HSH9_CRIGR</name>
<evidence type="ECO:0000313" key="2">
    <source>
        <dbReference type="EMBL" id="EGW03100.1"/>
    </source>
</evidence>
<keyword evidence="1" id="KW-1133">Transmembrane helix</keyword>
<organism evidence="2 3">
    <name type="scientific">Cricetulus griseus</name>
    <name type="common">Chinese hamster</name>
    <name type="synonym">Cricetulus barabensis griseus</name>
    <dbReference type="NCBI Taxonomy" id="10029"/>
    <lineage>
        <taxon>Eukaryota</taxon>
        <taxon>Metazoa</taxon>
        <taxon>Chordata</taxon>
        <taxon>Craniata</taxon>
        <taxon>Vertebrata</taxon>
        <taxon>Euteleostomi</taxon>
        <taxon>Mammalia</taxon>
        <taxon>Eutheria</taxon>
        <taxon>Euarchontoglires</taxon>
        <taxon>Glires</taxon>
        <taxon>Rodentia</taxon>
        <taxon>Myomorpha</taxon>
        <taxon>Muroidea</taxon>
        <taxon>Cricetidae</taxon>
        <taxon>Cricetinae</taxon>
        <taxon>Cricetulus</taxon>
    </lineage>
</organism>
<dbReference type="AlphaFoldDB" id="G3HSH9"/>
<keyword evidence="1" id="KW-0472">Membrane</keyword>
<dbReference type="EMBL" id="JH000665">
    <property type="protein sequence ID" value="EGW03100.1"/>
    <property type="molecule type" value="Genomic_DNA"/>
</dbReference>
<sequence length="55" mass="6585">MCPVLNFWCNGRHTVNSCVRVGTLITRYRYMVMEIFFQTITLFKDTVILYILILH</sequence>
<dbReference type="Proteomes" id="UP000001075">
    <property type="component" value="Unassembled WGS sequence"/>
</dbReference>
<evidence type="ECO:0000313" key="3">
    <source>
        <dbReference type="Proteomes" id="UP000001075"/>
    </source>
</evidence>
<proteinExistence type="predicted"/>
<protein>
    <submittedName>
        <fullName evidence="2">Uncharacterized protein</fullName>
    </submittedName>
</protein>
<dbReference type="InParanoid" id="G3HSH9"/>